<reference evidence="3" key="1">
    <citation type="submission" date="2021-02" db="EMBL/GenBank/DDBJ databases">
        <authorList>
            <person name="Nieuwenhuis M."/>
            <person name="Van De Peppel L.J.J."/>
        </authorList>
    </citation>
    <scope>NUCLEOTIDE SEQUENCE</scope>
    <source>
        <strain evidence="3">D49</strain>
    </source>
</reference>
<dbReference type="EMBL" id="JABCKI010000189">
    <property type="protein sequence ID" value="KAG5651861.1"/>
    <property type="molecule type" value="Genomic_DNA"/>
</dbReference>
<organism evidence="3 4">
    <name type="scientific">Sphagnurus paluster</name>
    <dbReference type="NCBI Taxonomy" id="117069"/>
    <lineage>
        <taxon>Eukaryota</taxon>
        <taxon>Fungi</taxon>
        <taxon>Dikarya</taxon>
        <taxon>Basidiomycota</taxon>
        <taxon>Agaricomycotina</taxon>
        <taxon>Agaricomycetes</taxon>
        <taxon>Agaricomycetidae</taxon>
        <taxon>Agaricales</taxon>
        <taxon>Tricholomatineae</taxon>
        <taxon>Lyophyllaceae</taxon>
        <taxon>Sphagnurus</taxon>
    </lineage>
</organism>
<dbReference type="OrthoDB" id="10660582at2759"/>
<feature type="compositionally biased region" description="Basic and acidic residues" evidence="2">
    <location>
        <begin position="364"/>
        <end position="379"/>
    </location>
</feature>
<feature type="region of interest" description="Disordered" evidence="2">
    <location>
        <begin position="312"/>
        <end position="386"/>
    </location>
</feature>
<reference evidence="3" key="2">
    <citation type="submission" date="2021-10" db="EMBL/GenBank/DDBJ databases">
        <title>Phylogenomics reveals ancestral predisposition of the termite-cultivated fungus Termitomyces towards a domesticated lifestyle.</title>
        <authorList>
            <person name="Auxier B."/>
            <person name="Grum-Grzhimaylo A."/>
            <person name="Cardenas M.E."/>
            <person name="Lodge J.D."/>
            <person name="Laessoe T."/>
            <person name="Pedersen O."/>
            <person name="Smith M.E."/>
            <person name="Kuyper T.W."/>
            <person name="Franco-Molano E.A."/>
            <person name="Baroni T.J."/>
            <person name="Aanen D.K."/>
        </authorList>
    </citation>
    <scope>NUCLEOTIDE SEQUENCE</scope>
    <source>
        <strain evidence="3">D49</strain>
    </source>
</reference>
<feature type="region of interest" description="Disordered" evidence="2">
    <location>
        <begin position="435"/>
        <end position="498"/>
    </location>
</feature>
<proteinExistence type="predicted"/>
<dbReference type="Proteomes" id="UP000717328">
    <property type="component" value="Unassembled WGS sequence"/>
</dbReference>
<feature type="compositionally biased region" description="Polar residues" evidence="2">
    <location>
        <begin position="339"/>
        <end position="356"/>
    </location>
</feature>
<evidence type="ECO:0000313" key="4">
    <source>
        <dbReference type="Proteomes" id="UP000717328"/>
    </source>
</evidence>
<sequence>MATPAPDSRESPHDSPSPSETAGINSSPSFPTERFEKFFTVFSMTNSSASVSTSGFSRYTMRFSHFWGSSAPSQADGQPGDVFFLITPLVHRIFVKLETWTEWKGLLRPTFQWFIHPKCPGMVIWIDETDATWITMADFLVRCKNLDDLAELHRSRLLLAPHDYVVQLLLRTPLQLNPLPQHLQDGIQTTGVLLAWWMTLEQLRRQNLRLDEQNKLLSAARDDVEKLRRQIQDRGTQGGLLNTGSTSVDEVIQTDAISTWNTHPLQATQTQAQTSQPLLFKEMCIINPSNPSANLSDYDNHIQYDKALSGQAIRPDVESPDPTNTADIDLSPPQVGDLDSNTEPATHAPQNELCSDSSEEGANDVEHSPREEMIVEQRPDSSLMSTTLDSDHRLADTAITAVQPEKGNSLEPSSIIIPCFDEPEPDTIKMKVVSSKPCEDPEPLSEGYPSLLSSESIPGTVKLEERPSHEHARNDATPAAEPRTEEAESPERQVSSMTPREKCFLDITFHLAQRSNNRVCRLYFQVS</sequence>
<name>A0A9P7GKT9_9AGAR</name>
<gene>
    <name evidence="3" type="ORF">H0H81_007141</name>
</gene>
<dbReference type="AlphaFoldDB" id="A0A9P7GKT9"/>
<feature type="region of interest" description="Disordered" evidence="2">
    <location>
        <begin position="1"/>
        <end position="29"/>
    </location>
</feature>
<comment type="caution">
    <text evidence="3">The sequence shown here is derived from an EMBL/GenBank/DDBJ whole genome shotgun (WGS) entry which is preliminary data.</text>
</comment>
<keyword evidence="1" id="KW-0175">Coiled coil</keyword>
<evidence type="ECO:0000313" key="3">
    <source>
        <dbReference type="EMBL" id="KAG5651861.1"/>
    </source>
</evidence>
<evidence type="ECO:0000256" key="1">
    <source>
        <dbReference type="SAM" id="Coils"/>
    </source>
</evidence>
<keyword evidence="4" id="KW-1185">Reference proteome</keyword>
<feature type="compositionally biased region" description="Basic and acidic residues" evidence="2">
    <location>
        <begin position="462"/>
        <end position="474"/>
    </location>
</feature>
<feature type="compositionally biased region" description="Polar residues" evidence="2">
    <location>
        <begin position="14"/>
        <end position="29"/>
    </location>
</feature>
<protein>
    <submittedName>
        <fullName evidence="3">Uncharacterized protein</fullName>
    </submittedName>
</protein>
<evidence type="ECO:0000256" key="2">
    <source>
        <dbReference type="SAM" id="MobiDB-lite"/>
    </source>
</evidence>
<accession>A0A9P7GKT9</accession>
<feature type="coiled-coil region" evidence="1">
    <location>
        <begin position="200"/>
        <end position="230"/>
    </location>
</feature>
<feature type="compositionally biased region" description="Basic and acidic residues" evidence="2">
    <location>
        <begin position="482"/>
        <end position="491"/>
    </location>
</feature>